<evidence type="ECO:0000259" key="9">
    <source>
        <dbReference type="Pfam" id="PF00082"/>
    </source>
</evidence>
<dbReference type="AlphaFoldDB" id="A0A9W6W780"/>
<dbReference type="PROSITE" id="PS51892">
    <property type="entry name" value="SUBTILASE"/>
    <property type="match status" value="1"/>
</dbReference>
<dbReference type="Pfam" id="PF00082">
    <property type="entry name" value="Peptidase_S8"/>
    <property type="match status" value="1"/>
</dbReference>
<feature type="region of interest" description="Disordered" evidence="7">
    <location>
        <begin position="370"/>
        <end position="418"/>
    </location>
</feature>
<evidence type="ECO:0000256" key="4">
    <source>
        <dbReference type="ARBA" id="ARBA00022825"/>
    </source>
</evidence>
<keyword evidence="2 6" id="KW-0645">Protease</keyword>
<protein>
    <submittedName>
        <fullName evidence="10">Serine protease</fullName>
    </submittedName>
</protein>
<organism evidence="10 11">
    <name type="scientific">Actinorhabdospora filicis</name>
    <dbReference type="NCBI Taxonomy" id="1785913"/>
    <lineage>
        <taxon>Bacteria</taxon>
        <taxon>Bacillati</taxon>
        <taxon>Actinomycetota</taxon>
        <taxon>Actinomycetes</taxon>
        <taxon>Micromonosporales</taxon>
        <taxon>Micromonosporaceae</taxon>
        <taxon>Actinorhabdospora</taxon>
    </lineage>
</organism>
<feature type="chain" id="PRO_5040807626" evidence="8">
    <location>
        <begin position="34"/>
        <end position="1056"/>
    </location>
</feature>
<dbReference type="PROSITE" id="PS51318">
    <property type="entry name" value="TAT"/>
    <property type="match status" value="1"/>
</dbReference>
<dbReference type="EMBL" id="BSTX01000001">
    <property type="protein sequence ID" value="GLZ76279.1"/>
    <property type="molecule type" value="Genomic_DNA"/>
</dbReference>
<dbReference type="Proteomes" id="UP001165079">
    <property type="component" value="Unassembled WGS sequence"/>
</dbReference>
<dbReference type="PANTHER" id="PTHR43806">
    <property type="entry name" value="PEPTIDASE S8"/>
    <property type="match status" value="1"/>
</dbReference>
<dbReference type="InterPro" id="IPR050131">
    <property type="entry name" value="Peptidase_S8_subtilisin-like"/>
</dbReference>
<sequence>MKHQRGKNTRRGLAAIGAAVLAAALIPAQQAAADPPAAAPPKDGRPHTVSLITGDRVTVDADGRLTFRPGAGREGIGHRTVTSKDGTLVLPDDAAALVASGTVERRLFDVTGLIEDGFADRATLPLIVAGGGSARMAAEGTALESIGATATTPSDLGGWWAGLASARRATAVEHVWLDAPGRLSLDVSVPQVSAPTAWQAGYDGTGVTIAVLDTGYDPTHPDLAGRVAKARDFTGTSPEAVDGYGHGTHVASILAGTGAASEGRYKGVAPGASLLIGKVCDDLGRCPMSKVIEAMEWAADEGATAISMSLGWPVWPGEVSPVALASDAVSERTGTLVVAAAGNDGYDASVEAPALADSALAVGSVTKSDEYSEFSSRGPRESDRAAKPDIAAPGSGITAARAAGTPGEGPYAAHSGTSMATPHVAGAVALLKQRHPDWSGPRLKAALMNSAKVLDGQTAYQQGAGRLDVARAFAQDLTVDGSVSFAYTNFPAPAEPKVKTVTYTNDGDAEVTLNLATTGPSGLFTVDTATVTVPAKGTATVDVSLHPGAFPGGGDFPGSLVATGGGIAVHTVLTASMEREAYELTVSATPRAGEDHTGSRMLGYNPDTDETIWFSVGADGTGTARVAPGRYILVGGFESSAPGEDLPRMTFTGRDVTVTADRHEVFDLGRAVEADIDATDRTDETALDLNSSIGIGTPGGGGINAVDSGRWSRYFTLAEPAPAGLETDWSVSTALIAPGVYYDLATRADWVPRRLDLAYADAELARTLDVYEAQAAGTVTGTRSDTRPDVEAFPVIRPVTLPSTETGYHVPGTWRVSLEINPDDFDQREYEFRPYTAVAGATTRERWNAAPLSPAFEAHPYRYADNAFMFRMMMFSGPLGLRASSDGTTTSVTLDGKPLAVDARGTYFEVPEGTAGRFEVTFDTTRDFDWSGIGKRSVNKWAFDSAPTKYTDLPVSSVRLNTTGVRDGYASALLPQLVTLTEEHTAAKPKTTSLTFEVSYDDGRSWTKVPVVRAGNSAYAVLIHPRGATSVSTRMSTVDAGGNTSEQTMIRSYALR</sequence>
<evidence type="ECO:0000256" key="8">
    <source>
        <dbReference type="SAM" id="SignalP"/>
    </source>
</evidence>
<dbReference type="PROSITE" id="PS00137">
    <property type="entry name" value="SUBTILASE_HIS"/>
    <property type="match status" value="1"/>
</dbReference>
<dbReference type="PRINTS" id="PR00723">
    <property type="entry name" value="SUBTILISIN"/>
</dbReference>
<evidence type="ECO:0000313" key="10">
    <source>
        <dbReference type="EMBL" id="GLZ76279.1"/>
    </source>
</evidence>
<dbReference type="Gene3D" id="2.60.40.10">
    <property type="entry name" value="Immunoglobulins"/>
    <property type="match status" value="1"/>
</dbReference>
<dbReference type="InterPro" id="IPR006311">
    <property type="entry name" value="TAT_signal"/>
</dbReference>
<name>A0A9W6W780_9ACTN</name>
<evidence type="ECO:0000256" key="3">
    <source>
        <dbReference type="ARBA" id="ARBA00022801"/>
    </source>
</evidence>
<feature type="signal peptide" evidence="8">
    <location>
        <begin position="1"/>
        <end position="33"/>
    </location>
</feature>
<dbReference type="InterPro" id="IPR036852">
    <property type="entry name" value="Peptidase_S8/S53_dom_sf"/>
</dbReference>
<keyword evidence="4 6" id="KW-0720">Serine protease</keyword>
<accession>A0A9W6W780</accession>
<evidence type="ECO:0000256" key="1">
    <source>
        <dbReference type="ARBA" id="ARBA00011073"/>
    </source>
</evidence>
<keyword evidence="8" id="KW-0732">Signal</keyword>
<evidence type="ECO:0000256" key="5">
    <source>
        <dbReference type="PIRSR" id="PIRSR615500-1"/>
    </source>
</evidence>
<dbReference type="GO" id="GO:0005975">
    <property type="term" value="P:carbohydrate metabolic process"/>
    <property type="evidence" value="ECO:0007669"/>
    <property type="project" value="UniProtKB-ARBA"/>
</dbReference>
<feature type="active site" description="Charge relay system" evidence="5 6">
    <location>
        <position position="246"/>
    </location>
</feature>
<evidence type="ECO:0000256" key="6">
    <source>
        <dbReference type="PROSITE-ProRule" id="PRU01240"/>
    </source>
</evidence>
<comment type="caution">
    <text evidence="10">The sequence shown here is derived from an EMBL/GenBank/DDBJ whole genome shotgun (WGS) entry which is preliminary data.</text>
</comment>
<dbReference type="SUPFAM" id="SSF52743">
    <property type="entry name" value="Subtilisin-like"/>
    <property type="match status" value="1"/>
</dbReference>
<keyword evidence="3 6" id="KW-0378">Hydrolase</keyword>
<dbReference type="Gene3D" id="3.40.50.200">
    <property type="entry name" value="Peptidase S8/S53 domain"/>
    <property type="match status" value="1"/>
</dbReference>
<dbReference type="PANTHER" id="PTHR43806:SF65">
    <property type="entry name" value="SERINE PROTEASE APRX"/>
    <property type="match status" value="1"/>
</dbReference>
<dbReference type="InterPro" id="IPR023828">
    <property type="entry name" value="Peptidase_S8_Ser-AS"/>
</dbReference>
<feature type="compositionally biased region" description="Basic and acidic residues" evidence="7">
    <location>
        <begin position="378"/>
        <end position="387"/>
    </location>
</feature>
<dbReference type="InterPro" id="IPR022398">
    <property type="entry name" value="Peptidase_S8_His-AS"/>
</dbReference>
<dbReference type="InterPro" id="IPR013783">
    <property type="entry name" value="Ig-like_fold"/>
</dbReference>
<dbReference type="InterPro" id="IPR000209">
    <property type="entry name" value="Peptidase_S8/S53_dom"/>
</dbReference>
<feature type="active site" description="Charge relay system" evidence="5 6">
    <location>
        <position position="213"/>
    </location>
</feature>
<dbReference type="GO" id="GO:0004252">
    <property type="term" value="F:serine-type endopeptidase activity"/>
    <property type="evidence" value="ECO:0007669"/>
    <property type="project" value="UniProtKB-UniRule"/>
</dbReference>
<keyword evidence="11" id="KW-1185">Reference proteome</keyword>
<comment type="similarity">
    <text evidence="1 6">Belongs to the peptidase S8 family.</text>
</comment>
<feature type="domain" description="Peptidase S8/S53" evidence="9">
    <location>
        <begin position="204"/>
        <end position="465"/>
    </location>
</feature>
<evidence type="ECO:0000256" key="7">
    <source>
        <dbReference type="SAM" id="MobiDB-lite"/>
    </source>
</evidence>
<dbReference type="GO" id="GO:0006508">
    <property type="term" value="P:proteolysis"/>
    <property type="evidence" value="ECO:0007669"/>
    <property type="project" value="UniProtKB-KW"/>
</dbReference>
<dbReference type="InterPro" id="IPR015500">
    <property type="entry name" value="Peptidase_S8_subtilisin-rel"/>
</dbReference>
<dbReference type="RefSeq" id="WP_285661462.1">
    <property type="nucleotide sequence ID" value="NZ_BSTX01000001.1"/>
</dbReference>
<evidence type="ECO:0000256" key="2">
    <source>
        <dbReference type="ARBA" id="ARBA00022670"/>
    </source>
</evidence>
<proteinExistence type="inferred from homology"/>
<gene>
    <name evidence="10" type="ORF">Afil01_10860</name>
</gene>
<dbReference type="PROSITE" id="PS00138">
    <property type="entry name" value="SUBTILASE_SER"/>
    <property type="match status" value="1"/>
</dbReference>
<feature type="active site" description="Charge relay system" evidence="5 6">
    <location>
        <position position="418"/>
    </location>
</feature>
<evidence type="ECO:0000313" key="11">
    <source>
        <dbReference type="Proteomes" id="UP001165079"/>
    </source>
</evidence>
<reference evidence="10" key="1">
    <citation type="submission" date="2023-03" db="EMBL/GenBank/DDBJ databases">
        <title>Actinorhabdospora filicis NBRC 111898.</title>
        <authorList>
            <person name="Ichikawa N."/>
            <person name="Sato H."/>
            <person name="Tonouchi N."/>
        </authorList>
    </citation>
    <scope>NUCLEOTIDE SEQUENCE</scope>
    <source>
        <strain evidence="10">NBRC 111898</strain>
    </source>
</reference>